<feature type="compositionally biased region" description="Basic and acidic residues" evidence="10">
    <location>
        <begin position="1"/>
        <end position="10"/>
    </location>
</feature>
<name>A0AB40CHE1_DIOCR</name>
<evidence type="ECO:0000313" key="15">
    <source>
        <dbReference type="Proteomes" id="UP001515500"/>
    </source>
</evidence>
<evidence type="ECO:0000256" key="4">
    <source>
        <dbReference type="ARBA" id="ARBA00022448"/>
    </source>
</evidence>
<evidence type="ECO:0000256" key="5">
    <source>
        <dbReference type="ARBA" id="ARBA00022824"/>
    </source>
</evidence>
<reference evidence="16 17" key="1">
    <citation type="submission" date="2025-04" db="UniProtKB">
        <authorList>
            <consortium name="RefSeq"/>
        </authorList>
    </citation>
    <scope>IDENTIFICATION</scope>
</reference>
<keyword evidence="5" id="KW-0256">Endoplasmic reticulum</keyword>
<dbReference type="InterPro" id="IPR012990">
    <property type="entry name" value="Beta-sandwich_Sec23_24"/>
</dbReference>
<keyword evidence="7" id="KW-0653">Protein transport</keyword>
<dbReference type="Proteomes" id="UP001515500">
    <property type="component" value="Chromosome 14"/>
</dbReference>
<feature type="compositionally biased region" description="Polar residues" evidence="10">
    <location>
        <begin position="308"/>
        <end position="339"/>
    </location>
</feature>
<feature type="compositionally biased region" description="Polar residues" evidence="10">
    <location>
        <begin position="41"/>
        <end position="55"/>
    </location>
</feature>
<dbReference type="Pfam" id="PF04810">
    <property type="entry name" value="zf-Sec23_Sec24"/>
    <property type="match status" value="1"/>
</dbReference>
<dbReference type="SUPFAM" id="SSF81811">
    <property type="entry name" value="Helical domain of Sec23/24"/>
    <property type="match status" value="1"/>
</dbReference>
<dbReference type="InterPro" id="IPR036465">
    <property type="entry name" value="vWFA_dom_sf"/>
</dbReference>
<evidence type="ECO:0000256" key="8">
    <source>
        <dbReference type="ARBA" id="ARBA00023034"/>
    </source>
</evidence>
<evidence type="ECO:0000313" key="17">
    <source>
        <dbReference type="RefSeq" id="XP_039137674.1"/>
    </source>
</evidence>
<accession>A0AB40CHE1</accession>
<gene>
    <name evidence="16 17" type="primary">LOC120275216</name>
</gene>
<evidence type="ECO:0000259" key="12">
    <source>
        <dbReference type="Pfam" id="PF04811"/>
    </source>
</evidence>
<dbReference type="InterPro" id="IPR036180">
    <property type="entry name" value="Gelsolin-like_dom_sf"/>
</dbReference>
<dbReference type="InterPro" id="IPR006900">
    <property type="entry name" value="Sec23/24_helical_dom"/>
</dbReference>
<dbReference type="GO" id="GO:0090110">
    <property type="term" value="P:COPII-coated vesicle cargo loading"/>
    <property type="evidence" value="ECO:0007669"/>
    <property type="project" value="TreeGrafter"/>
</dbReference>
<feature type="domain" description="Sec23/Sec24 helical" evidence="13">
    <location>
        <begin position="907"/>
        <end position="1007"/>
    </location>
</feature>
<feature type="domain" description="Sec23/Sec24 beta-sandwich" evidence="14">
    <location>
        <begin position="812"/>
        <end position="896"/>
    </location>
</feature>
<dbReference type="RefSeq" id="XP_039137674.1">
    <property type="nucleotide sequence ID" value="XM_039281740.1"/>
</dbReference>
<keyword evidence="9" id="KW-0472">Membrane</keyword>
<feature type="domain" description="Zinc finger Sec23/Sec24-type" evidence="11">
    <location>
        <begin position="496"/>
        <end position="533"/>
    </location>
</feature>
<keyword evidence="6" id="KW-0931">ER-Golgi transport</keyword>
<sequence length="1167" mass="128709">MHLVGEERKANLPGPPSMAFPAVPQTLTPFVSDPEAGFESSAPSGTATPFLSSGPVSGPRPLGVSQVTMQTFPSRPMAGYEMSEYRMPSPPPAGPSSTPMPSYLAQGASSYQQLSTPPVLPTAQAVQPLRGPPLGAPPFPAPTGSFRPQTQISSVPIGAPPQIGNSLPPRANMPLPTSESSLAPQKPFFQSPWPGNPNAFPSGNVPQPPLESQFPSPRPVSQSPLQAYSAPYMPLPMSETSLPPHKPFSQSPWPGNPNAFPNGNVPQPPLESQFPSPRPVSQPPLQAYSAPYERLPMSETSLPPHKPFSQSPWPGNSNAFPSGNVPQPPLESQFTSPRPVSQPPLQAYSAPYVSSQAPPLNAHQGSYVPPAPLGFNSREQMQYSGTGPQLGGTIQGLLEDFQSLSVGSSPCMLDQGIDPESLPRPLDVDQELISILEKYPLNCHPRYLRLTTHAIPSSQSLLSRWHLPLGAVVHPLAEAPDGEEVQVVNVGCASVVRCRRCQTYVNPYVTFMDAGRKWWCNLCSLLNDVPIEYFCPLDASGRRCDVDQRPELSKGSVEYAAPAEYMRRPPIPPIYFFLIDVSVTAVQNGFLETIATTIKSCLDGFPGSPRTLIAFLTFDSRLHFYSLKSSLSQPQMMVVSDLEDIFLPMHDDLLVNLADSRTAIDNLLDSLPSMFQHTVDVESALGPALMAAHMIMRQLGGKLLVFQNTLPSLGVGRLRLRGNDLCIHGTDKEHTLRVPEEPFYKQMAAEFTKNHIAVDIYAFSDKYSDIASLGSLAKYTGGQVYYYPSFQVTIHGQKLRYELTRNLTRETAWEAVMRIRCGKGLRFTTYHGHFMVRSTDFLDLPAVDCDKAFAMQFSLDETLITEQTIYFQVALLYTSSSGERRIRVHTAAAPVVSDLGEMYRQADSGAIVSMMSKLAIEKTLSGKLEDARQFLQLKLMRSLREYRNLYVVQHRLGGRLIYPESLKYLALYILSLCKTLALRGGYVEASLDEHCAAGYSLMILPIGGMLKLLYPTLVRIDEILLKAPDNSELLNELKPLPLTKESLDAGGLYLYNDGFSLILWCGRMLSADIVKNILGIDFSTSPDLSKVTLFEHDNEVARKLTSMLTKIRKNHHSNYQLCHIVRQDEQPRETSLLLSNLVEDQTAGTFSYRDWMLQMFLQTQQIS</sequence>
<keyword evidence="8" id="KW-0333">Golgi apparatus</keyword>
<evidence type="ECO:0000256" key="6">
    <source>
        <dbReference type="ARBA" id="ARBA00022892"/>
    </source>
</evidence>
<keyword evidence="4" id="KW-0813">Transport</keyword>
<feature type="compositionally biased region" description="Polar residues" evidence="10">
    <location>
        <begin position="213"/>
        <end position="226"/>
    </location>
</feature>
<evidence type="ECO:0000256" key="3">
    <source>
        <dbReference type="ARBA" id="ARBA00008334"/>
    </source>
</evidence>
<dbReference type="PANTHER" id="PTHR13803:SF39">
    <property type="entry name" value="SECRETORY 24AB, ISOFORM A"/>
    <property type="match status" value="1"/>
</dbReference>
<dbReference type="Pfam" id="PF04815">
    <property type="entry name" value="Sec23_helical"/>
    <property type="match status" value="1"/>
</dbReference>
<dbReference type="InterPro" id="IPR050550">
    <property type="entry name" value="SEC23_SEC24_subfamily"/>
</dbReference>
<feature type="compositionally biased region" description="Polar residues" evidence="10">
    <location>
        <begin position="248"/>
        <end position="265"/>
    </location>
</feature>
<evidence type="ECO:0000256" key="7">
    <source>
        <dbReference type="ARBA" id="ARBA00022927"/>
    </source>
</evidence>
<feature type="region of interest" description="Disordered" evidence="10">
    <location>
        <begin position="81"/>
        <end position="346"/>
    </location>
</feature>
<protein>
    <submittedName>
        <fullName evidence="16 17">Protein transport protein Sec24-like At3g07100</fullName>
    </submittedName>
</protein>
<organism evidence="15 16">
    <name type="scientific">Dioscorea cayennensis subsp. rotundata</name>
    <name type="common">White Guinea yam</name>
    <name type="synonym">Dioscorea rotundata</name>
    <dbReference type="NCBI Taxonomy" id="55577"/>
    <lineage>
        <taxon>Eukaryota</taxon>
        <taxon>Viridiplantae</taxon>
        <taxon>Streptophyta</taxon>
        <taxon>Embryophyta</taxon>
        <taxon>Tracheophyta</taxon>
        <taxon>Spermatophyta</taxon>
        <taxon>Magnoliopsida</taxon>
        <taxon>Liliopsida</taxon>
        <taxon>Dioscoreales</taxon>
        <taxon>Dioscoreaceae</taxon>
        <taxon>Dioscorea</taxon>
    </lineage>
</organism>
<dbReference type="Gene3D" id="3.40.50.410">
    <property type="entry name" value="von Willebrand factor, type A domain"/>
    <property type="match status" value="1"/>
</dbReference>
<dbReference type="Gene3D" id="2.30.30.380">
    <property type="entry name" value="Zn-finger domain of Sec23/24"/>
    <property type="match status" value="1"/>
</dbReference>
<evidence type="ECO:0000256" key="1">
    <source>
        <dbReference type="ARBA" id="ARBA00004394"/>
    </source>
</evidence>
<dbReference type="InterPro" id="IPR006896">
    <property type="entry name" value="Sec23/24_trunk_dom"/>
</dbReference>
<dbReference type="Gene3D" id="3.40.20.10">
    <property type="entry name" value="Severin"/>
    <property type="match status" value="1"/>
</dbReference>
<dbReference type="GO" id="GO:0070971">
    <property type="term" value="C:endoplasmic reticulum exit site"/>
    <property type="evidence" value="ECO:0007669"/>
    <property type="project" value="TreeGrafter"/>
</dbReference>
<keyword evidence="15" id="KW-1185">Reference proteome</keyword>
<evidence type="ECO:0000256" key="10">
    <source>
        <dbReference type="SAM" id="MobiDB-lite"/>
    </source>
</evidence>
<dbReference type="InterPro" id="IPR029006">
    <property type="entry name" value="ADF-H/Gelsolin-like_dom_sf"/>
</dbReference>
<dbReference type="Gene3D" id="2.60.40.1670">
    <property type="entry name" value="beta-sandwich domain of Sec23/24"/>
    <property type="match status" value="1"/>
</dbReference>
<feature type="compositionally biased region" description="Polar residues" evidence="10">
    <location>
        <begin position="107"/>
        <end position="116"/>
    </location>
</feature>
<dbReference type="GO" id="GO:0000149">
    <property type="term" value="F:SNARE binding"/>
    <property type="evidence" value="ECO:0007669"/>
    <property type="project" value="TreeGrafter"/>
</dbReference>
<evidence type="ECO:0000256" key="2">
    <source>
        <dbReference type="ARBA" id="ARBA00004586"/>
    </source>
</evidence>
<comment type="subcellular location">
    <subcellularLocation>
        <location evidence="2">Endoplasmic reticulum membrane</location>
    </subcellularLocation>
    <subcellularLocation>
        <location evidence="1">Golgi apparatus membrane</location>
    </subcellularLocation>
</comment>
<feature type="domain" description="Sec23/Sec24 trunk" evidence="12">
    <location>
        <begin position="570"/>
        <end position="807"/>
    </location>
</feature>
<evidence type="ECO:0000259" key="13">
    <source>
        <dbReference type="Pfam" id="PF04815"/>
    </source>
</evidence>
<dbReference type="InterPro" id="IPR006895">
    <property type="entry name" value="Znf_Sec23_Sec24"/>
</dbReference>
<dbReference type="Pfam" id="PF04811">
    <property type="entry name" value="Sec23_trunk"/>
    <property type="match status" value="1"/>
</dbReference>
<dbReference type="CDD" id="cd01479">
    <property type="entry name" value="Sec24-like"/>
    <property type="match status" value="1"/>
</dbReference>
<dbReference type="GO" id="GO:0000139">
    <property type="term" value="C:Golgi membrane"/>
    <property type="evidence" value="ECO:0007669"/>
    <property type="project" value="UniProtKB-SubCell"/>
</dbReference>
<dbReference type="PANTHER" id="PTHR13803">
    <property type="entry name" value="SEC24-RELATED PROTEIN"/>
    <property type="match status" value="1"/>
</dbReference>
<feature type="compositionally biased region" description="Pro residues" evidence="10">
    <location>
        <begin position="130"/>
        <end position="141"/>
    </location>
</feature>
<dbReference type="GO" id="GO:0030127">
    <property type="term" value="C:COPII vesicle coat"/>
    <property type="evidence" value="ECO:0007669"/>
    <property type="project" value="InterPro"/>
</dbReference>
<dbReference type="InterPro" id="IPR036175">
    <property type="entry name" value="Sec23/24_helical_dom_sf"/>
</dbReference>
<dbReference type="InterPro" id="IPR036174">
    <property type="entry name" value="Znf_Sec23_Sec24_sf"/>
</dbReference>
<dbReference type="SUPFAM" id="SSF82919">
    <property type="entry name" value="Zn-finger domain of Sec23/24"/>
    <property type="match status" value="1"/>
</dbReference>
<dbReference type="RefSeq" id="XP_039137673.1">
    <property type="nucleotide sequence ID" value="XM_039281739.1"/>
</dbReference>
<dbReference type="InterPro" id="IPR041742">
    <property type="entry name" value="Sec24-like_trunk_dom"/>
</dbReference>
<evidence type="ECO:0000259" key="14">
    <source>
        <dbReference type="Pfam" id="PF08033"/>
    </source>
</evidence>
<dbReference type="AlphaFoldDB" id="A0AB40CHE1"/>
<dbReference type="SUPFAM" id="SSF81995">
    <property type="entry name" value="beta-sandwich domain of Sec23/24"/>
    <property type="match status" value="1"/>
</dbReference>
<evidence type="ECO:0000313" key="16">
    <source>
        <dbReference type="RefSeq" id="XP_039137673.1"/>
    </source>
</evidence>
<dbReference type="SUPFAM" id="SSF82754">
    <property type="entry name" value="C-terminal, gelsolin-like domain of Sec23/24"/>
    <property type="match status" value="1"/>
</dbReference>
<dbReference type="GO" id="GO:0005789">
    <property type="term" value="C:endoplasmic reticulum membrane"/>
    <property type="evidence" value="ECO:0007669"/>
    <property type="project" value="UniProtKB-SubCell"/>
</dbReference>
<comment type="similarity">
    <text evidence="3">Belongs to the SEC23/SEC24 family. SEC24 subfamily.</text>
</comment>
<dbReference type="SUPFAM" id="SSF53300">
    <property type="entry name" value="vWA-like"/>
    <property type="match status" value="1"/>
</dbReference>
<dbReference type="GO" id="GO:0006886">
    <property type="term" value="P:intracellular protein transport"/>
    <property type="evidence" value="ECO:0007669"/>
    <property type="project" value="InterPro"/>
</dbReference>
<proteinExistence type="inferred from homology"/>
<dbReference type="GeneID" id="120275216"/>
<dbReference type="GO" id="GO:0008270">
    <property type="term" value="F:zinc ion binding"/>
    <property type="evidence" value="ECO:0007669"/>
    <property type="project" value="InterPro"/>
</dbReference>
<dbReference type="Gene3D" id="1.20.120.730">
    <property type="entry name" value="Sec23/Sec24 helical domain"/>
    <property type="match status" value="1"/>
</dbReference>
<evidence type="ECO:0000256" key="9">
    <source>
        <dbReference type="ARBA" id="ARBA00023136"/>
    </source>
</evidence>
<feature type="region of interest" description="Disordered" evidence="10">
    <location>
        <begin position="1"/>
        <end position="64"/>
    </location>
</feature>
<dbReference type="Pfam" id="PF08033">
    <property type="entry name" value="Sec23_BS"/>
    <property type="match status" value="1"/>
</dbReference>
<evidence type="ECO:0000259" key="11">
    <source>
        <dbReference type="Pfam" id="PF04810"/>
    </source>
</evidence>